<evidence type="ECO:0000256" key="3">
    <source>
        <dbReference type="ARBA" id="ARBA00022448"/>
    </source>
</evidence>
<dbReference type="Pfam" id="PF01544">
    <property type="entry name" value="CorA"/>
    <property type="match status" value="1"/>
</dbReference>
<dbReference type="InterPro" id="IPR045863">
    <property type="entry name" value="CorA_TM1_TM2"/>
</dbReference>
<keyword evidence="3" id="KW-0813">Transport</keyword>
<keyword evidence="5" id="KW-0997">Cell inner membrane</keyword>
<evidence type="ECO:0000256" key="13">
    <source>
        <dbReference type="ARBA" id="ARBA00045497"/>
    </source>
</evidence>
<evidence type="ECO:0000313" key="15">
    <source>
        <dbReference type="EMBL" id="SUE33217.1"/>
    </source>
</evidence>
<accession>A0A379MQU9</accession>
<dbReference type="PANTHER" id="PTHR46494:SF3">
    <property type="entry name" value="ZINC TRANSPORT PROTEIN ZNTB"/>
    <property type="match status" value="1"/>
</dbReference>
<keyword evidence="11 14" id="KW-0472">Membrane</keyword>
<comment type="similarity">
    <text evidence="2">Belongs to the CorA metal ion transporter (MIT) (TC 1.A.35) family.</text>
</comment>
<evidence type="ECO:0000256" key="5">
    <source>
        <dbReference type="ARBA" id="ARBA00022519"/>
    </source>
</evidence>
<evidence type="ECO:0000256" key="12">
    <source>
        <dbReference type="ARBA" id="ARBA00034269"/>
    </source>
</evidence>
<dbReference type="InterPro" id="IPR045861">
    <property type="entry name" value="CorA_cytoplasmic_dom"/>
</dbReference>
<protein>
    <submittedName>
        <fullName evidence="15">Magnesium transport protein CorA</fullName>
    </submittedName>
</protein>
<evidence type="ECO:0000256" key="2">
    <source>
        <dbReference type="ARBA" id="ARBA00009765"/>
    </source>
</evidence>
<dbReference type="RefSeq" id="WP_027290769.1">
    <property type="nucleotide sequence ID" value="NZ_CALVFX010000003.1"/>
</dbReference>
<dbReference type="Gene3D" id="3.30.460.20">
    <property type="entry name" value="CorA soluble domain-like"/>
    <property type="match status" value="1"/>
</dbReference>
<dbReference type="Proteomes" id="UP000255233">
    <property type="component" value="Unassembled WGS sequence"/>
</dbReference>
<proteinExistence type="inferred from homology"/>
<name>A0A379MQU9_9BACT</name>
<comment type="catalytic activity">
    <reaction evidence="12">
        <text>Mg(2+)(in) = Mg(2+)(out)</text>
        <dbReference type="Rhea" id="RHEA:29827"/>
        <dbReference type="ChEBI" id="CHEBI:18420"/>
    </reaction>
</comment>
<keyword evidence="9 14" id="KW-1133">Transmembrane helix</keyword>
<evidence type="ECO:0000256" key="4">
    <source>
        <dbReference type="ARBA" id="ARBA00022475"/>
    </source>
</evidence>
<dbReference type="GO" id="GO:0050897">
    <property type="term" value="F:cobalt ion binding"/>
    <property type="evidence" value="ECO:0007669"/>
    <property type="project" value="TreeGrafter"/>
</dbReference>
<dbReference type="PANTHER" id="PTHR46494">
    <property type="entry name" value="CORA FAMILY METAL ION TRANSPORTER (EUROFUNG)"/>
    <property type="match status" value="1"/>
</dbReference>
<feature type="transmembrane region" description="Helical" evidence="14">
    <location>
        <begin position="256"/>
        <end position="279"/>
    </location>
</feature>
<evidence type="ECO:0000256" key="11">
    <source>
        <dbReference type="ARBA" id="ARBA00023136"/>
    </source>
</evidence>
<keyword evidence="16" id="KW-1185">Reference proteome</keyword>
<evidence type="ECO:0000256" key="14">
    <source>
        <dbReference type="SAM" id="Phobius"/>
    </source>
</evidence>
<evidence type="ECO:0000256" key="7">
    <source>
        <dbReference type="ARBA" id="ARBA00022833"/>
    </source>
</evidence>
<dbReference type="FunFam" id="1.20.58.340:FF:000004">
    <property type="entry name" value="Magnesium transport protein CorA"/>
    <property type="match status" value="1"/>
</dbReference>
<comment type="function">
    <text evidence="13">Mediates influx of magnesium ions. Alternates between open and closed states. Activated by low cytoplasmic Mg(2+) levels. Inactive when cytoplasmic Mg(2+) levels are high.</text>
</comment>
<evidence type="ECO:0000256" key="8">
    <source>
        <dbReference type="ARBA" id="ARBA00022842"/>
    </source>
</evidence>
<reference evidence="15 16" key="1">
    <citation type="submission" date="2018-06" db="EMBL/GenBank/DDBJ databases">
        <authorList>
            <consortium name="Pathogen Informatics"/>
            <person name="Doyle S."/>
        </authorList>
    </citation>
    <scope>NUCLEOTIDE SEQUENCE [LARGE SCALE GENOMIC DNA]</scope>
    <source>
        <strain evidence="15 16">NCTC11190</strain>
    </source>
</reference>
<gene>
    <name evidence="15" type="primary">corA</name>
    <name evidence="15" type="ORF">NCTC11190_00419</name>
</gene>
<sequence>MIILYLKSINKIIRDPEPKVFEELGYDDLLWIDLVVPTAKERKLVENFLDINLLTRQQAEEIETSSRYSELEDSIICNTSFTILREGGFEVETVSFILSEGLLVSERNTDLRTFSEASRKIQMNYRSYTTGYHVLISILEARIDLDADMVEIISRRIAALNAVNNDVDKSVDKEVLLDINRLQENTMILRESIFDRQRLLSGIQRSERFPNDIYPRVTIMIKDVGSLLNHADFSFERLEFLQDTFMGLINIEQNKIIKMFTILSVIFMPPTLIAGIYGMNYRLAPFDEWEYGFQFAIGLMFLSIGLTLYFFKRKRWM</sequence>
<dbReference type="SUPFAM" id="SSF143865">
    <property type="entry name" value="CorA soluble domain-like"/>
    <property type="match status" value="1"/>
</dbReference>
<dbReference type="GO" id="GO:0000287">
    <property type="term" value="F:magnesium ion binding"/>
    <property type="evidence" value="ECO:0007669"/>
    <property type="project" value="TreeGrafter"/>
</dbReference>
<keyword evidence="4" id="KW-1003">Cell membrane</keyword>
<dbReference type="Gene3D" id="1.20.58.340">
    <property type="entry name" value="Magnesium transport protein CorA, transmembrane region"/>
    <property type="match status" value="1"/>
</dbReference>
<keyword evidence="7" id="KW-0862">Zinc</keyword>
<organism evidence="15 16">
    <name type="scientific">Rikenella microfusus</name>
    <dbReference type="NCBI Taxonomy" id="28139"/>
    <lineage>
        <taxon>Bacteria</taxon>
        <taxon>Pseudomonadati</taxon>
        <taxon>Bacteroidota</taxon>
        <taxon>Bacteroidia</taxon>
        <taxon>Bacteroidales</taxon>
        <taxon>Rikenellaceae</taxon>
        <taxon>Rikenella</taxon>
    </lineage>
</organism>
<keyword evidence="6 14" id="KW-0812">Transmembrane</keyword>
<dbReference type="GO" id="GO:0015095">
    <property type="term" value="F:magnesium ion transmembrane transporter activity"/>
    <property type="evidence" value="ECO:0007669"/>
    <property type="project" value="TreeGrafter"/>
</dbReference>
<evidence type="ECO:0000256" key="6">
    <source>
        <dbReference type="ARBA" id="ARBA00022692"/>
    </source>
</evidence>
<evidence type="ECO:0000256" key="1">
    <source>
        <dbReference type="ARBA" id="ARBA00004651"/>
    </source>
</evidence>
<dbReference type="SUPFAM" id="SSF144083">
    <property type="entry name" value="Magnesium transport protein CorA, transmembrane region"/>
    <property type="match status" value="1"/>
</dbReference>
<evidence type="ECO:0000313" key="16">
    <source>
        <dbReference type="Proteomes" id="UP000255233"/>
    </source>
</evidence>
<dbReference type="STRING" id="880526.GCA_000427365_01025"/>
<dbReference type="AlphaFoldDB" id="A0A379MQU9"/>
<dbReference type="GO" id="GO:0015087">
    <property type="term" value="F:cobalt ion transmembrane transporter activity"/>
    <property type="evidence" value="ECO:0007669"/>
    <property type="project" value="TreeGrafter"/>
</dbReference>
<dbReference type="OrthoDB" id="9803416at2"/>
<evidence type="ECO:0000256" key="10">
    <source>
        <dbReference type="ARBA" id="ARBA00023065"/>
    </source>
</evidence>
<comment type="subcellular location">
    <subcellularLocation>
        <location evidence="1">Cell membrane</location>
        <topology evidence="1">Multi-pass membrane protein</topology>
    </subcellularLocation>
</comment>
<keyword evidence="10" id="KW-0406">Ion transport</keyword>
<dbReference type="EMBL" id="UGVL01000001">
    <property type="protein sequence ID" value="SUE33217.1"/>
    <property type="molecule type" value="Genomic_DNA"/>
</dbReference>
<keyword evidence="8" id="KW-0460">Magnesium</keyword>
<dbReference type="GO" id="GO:0005886">
    <property type="term" value="C:plasma membrane"/>
    <property type="evidence" value="ECO:0007669"/>
    <property type="project" value="UniProtKB-SubCell"/>
</dbReference>
<evidence type="ECO:0000256" key="9">
    <source>
        <dbReference type="ARBA" id="ARBA00022989"/>
    </source>
</evidence>
<feature type="transmembrane region" description="Helical" evidence="14">
    <location>
        <begin position="291"/>
        <end position="311"/>
    </location>
</feature>
<dbReference type="InterPro" id="IPR002523">
    <property type="entry name" value="MgTranspt_CorA/ZnTranspt_ZntB"/>
</dbReference>